<name>A0A9P9GYW8_FUSSL</name>
<organism evidence="2 3">
    <name type="scientific">Fusarium solani</name>
    <name type="common">Filamentous fungus</name>
    <dbReference type="NCBI Taxonomy" id="169388"/>
    <lineage>
        <taxon>Eukaryota</taxon>
        <taxon>Fungi</taxon>
        <taxon>Dikarya</taxon>
        <taxon>Ascomycota</taxon>
        <taxon>Pezizomycotina</taxon>
        <taxon>Sordariomycetes</taxon>
        <taxon>Hypocreomycetidae</taxon>
        <taxon>Hypocreales</taxon>
        <taxon>Nectriaceae</taxon>
        <taxon>Fusarium</taxon>
        <taxon>Fusarium solani species complex</taxon>
    </lineage>
</organism>
<feature type="region of interest" description="Disordered" evidence="1">
    <location>
        <begin position="1"/>
        <end position="20"/>
    </location>
</feature>
<feature type="compositionally biased region" description="Basic and acidic residues" evidence="1">
    <location>
        <begin position="69"/>
        <end position="84"/>
    </location>
</feature>
<feature type="region of interest" description="Disordered" evidence="1">
    <location>
        <begin position="40"/>
        <end position="84"/>
    </location>
</feature>
<evidence type="ECO:0000256" key="1">
    <source>
        <dbReference type="SAM" id="MobiDB-lite"/>
    </source>
</evidence>
<keyword evidence="3" id="KW-1185">Reference proteome</keyword>
<sequence>MVVDSASTDAGGVNGNLPHDRNFSMLLLFLHDTSSFSDRQVQIANAGATNAPTPPEGHEPTPSRPNADTTDHTEAKKGDKPVDK</sequence>
<proteinExistence type="predicted"/>
<dbReference type="OrthoDB" id="5096971at2759"/>
<dbReference type="Proteomes" id="UP000736672">
    <property type="component" value="Unassembled WGS sequence"/>
</dbReference>
<evidence type="ECO:0000313" key="3">
    <source>
        <dbReference type="Proteomes" id="UP000736672"/>
    </source>
</evidence>
<evidence type="ECO:0000313" key="2">
    <source>
        <dbReference type="EMBL" id="KAH7247975.1"/>
    </source>
</evidence>
<accession>A0A9P9GYW8</accession>
<dbReference type="AlphaFoldDB" id="A0A9P9GYW8"/>
<reference evidence="2" key="1">
    <citation type="journal article" date="2021" name="Nat. Commun.">
        <title>Genetic determinants of endophytism in the Arabidopsis root mycobiome.</title>
        <authorList>
            <person name="Mesny F."/>
            <person name="Miyauchi S."/>
            <person name="Thiergart T."/>
            <person name="Pickel B."/>
            <person name="Atanasova L."/>
            <person name="Karlsson M."/>
            <person name="Huettel B."/>
            <person name="Barry K.W."/>
            <person name="Haridas S."/>
            <person name="Chen C."/>
            <person name="Bauer D."/>
            <person name="Andreopoulos W."/>
            <person name="Pangilinan J."/>
            <person name="LaButti K."/>
            <person name="Riley R."/>
            <person name="Lipzen A."/>
            <person name="Clum A."/>
            <person name="Drula E."/>
            <person name="Henrissat B."/>
            <person name="Kohler A."/>
            <person name="Grigoriev I.V."/>
            <person name="Martin F.M."/>
            <person name="Hacquard S."/>
        </authorList>
    </citation>
    <scope>NUCLEOTIDE SEQUENCE</scope>
    <source>
        <strain evidence="2">FSSC 5 MPI-SDFR-AT-0091</strain>
    </source>
</reference>
<gene>
    <name evidence="2" type="ORF">B0J15DRAFT_67870</name>
</gene>
<protein>
    <submittedName>
        <fullName evidence="2">Uncharacterized protein</fullName>
    </submittedName>
</protein>
<comment type="caution">
    <text evidence="2">The sequence shown here is derived from an EMBL/GenBank/DDBJ whole genome shotgun (WGS) entry which is preliminary data.</text>
</comment>
<dbReference type="EMBL" id="JAGTJS010000015">
    <property type="protein sequence ID" value="KAH7247975.1"/>
    <property type="molecule type" value="Genomic_DNA"/>
</dbReference>